<dbReference type="RefSeq" id="WP_289830776.1">
    <property type="nucleotide sequence ID" value="NZ_JAUEDK010000026.1"/>
</dbReference>
<proteinExistence type="predicted"/>
<sequence>MKTRQFAIAALAVFLPMTLQPVLAATKLVTMYKYKGCECCEKWAKHLEALGFTVKTELRDDLTPVKQQAGVPQELGSCHTALIDGYAFEGHVPADLIAKVLKDKPKIAGLAVPGMPLGSPGMDVPSGQKQPYRVMAFSRNAAPTIYAQR</sequence>
<feature type="signal peptide" evidence="1">
    <location>
        <begin position="1"/>
        <end position="24"/>
    </location>
</feature>
<reference evidence="2" key="1">
    <citation type="submission" date="2023-06" db="EMBL/GenBank/DDBJ databases">
        <authorList>
            <person name="Zhang S."/>
        </authorList>
    </citation>
    <scope>NUCLEOTIDE SEQUENCE</scope>
    <source>
        <strain evidence="2">SG2303</strain>
    </source>
</reference>
<evidence type="ECO:0000256" key="1">
    <source>
        <dbReference type="SAM" id="SignalP"/>
    </source>
</evidence>
<dbReference type="InterPro" id="IPR007332">
    <property type="entry name" value="DUF411"/>
</dbReference>
<dbReference type="Proteomes" id="UP001168540">
    <property type="component" value="Unassembled WGS sequence"/>
</dbReference>
<keyword evidence="3" id="KW-1185">Reference proteome</keyword>
<gene>
    <name evidence="2" type="ORF">QU481_14630</name>
</gene>
<evidence type="ECO:0000313" key="2">
    <source>
        <dbReference type="EMBL" id="MDN0076123.1"/>
    </source>
</evidence>
<evidence type="ECO:0000313" key="3">
    <source>
        <dbReference type="Proteomes" id="UP001168540"/>
    </source>
</evidence>
<organism evidence="2 3">
    <name type="scientific">Crenobacter oryzisoli</name>
    <dbReference type="NCBI Taxonomy" id="3056844"/>
    <lineage>
        <taxon>Bacteria</taxon>
        <taxon>Pseudomonadati</taxon>
        <taxon>Pseudomonadota</taxon>
        <taxon>Betaproteobacteria</taxon>
        <taxon>Neisseriales</taxon>
        <taxon>Neisseriaceae</taxon>
        <taxon>Crenobacter</taxon>
    </lineage>
</organism>
<dbReference type="Pfam" id="PF04214">
    <property type="entry name" value="DUF411"/>
    <property type="match status" value="1"/>
</dbReference>
<protein>
    <submittedName>
        <fullName evidence="2">DUF411 domain-containing protein</fullName>
    </submittedName>
</protein>
<feature type="chain" id="PRO_5046863405" evidence="1">
    <location>
        <begin position="25"/>
        <end position="149"/>
    </location>
</feature>
<keyword evidence="1" id="KW-0732">Signal</keyword>
<name>A0ABT7XQQ5_9NEIS</name>
<accession>A0ABT7XQQ5</accession>
<dbReference type="EMBL" id="JAUEDK010000026">
    <property type="protein sequence ID" value="MDN0076123.1"/>
    <property type="molecule type" value="Genomic_DNA"/>
</dbReference>
<comment type="caution">
    <text evidence="2">The sequence shown here is derived from an EMBL/GenBank/DDBJ whole genome shotgun (WGS) entry which is preliminary data.</text>
</comment>